<evidence type="ECO:0000256" key="2">
    <source>
        <dbReference type="ARBA" id="ARBA00022723"/>
    </source>
</evidence>
<evidence type="ECO:0000313" key="5">
    <source>
        <dbReference type="Proteomes" id="UP000000442"/>
    </source>
</evidence>
<dbReference type="GO" id="GO:0016853">
    <property type="term" value="F:isomerase activity"/>
    <property type="evidence" value="ECO:0007669"/>
    <property type="project" value="UniProtKB-ARBA"/>
</dbReference>
<organism evidence="4 5">
    <name type="scientific">Desulforapulum autotrophicum (strain ATCC 43914 / DSM 3382 / VKM B-1955 / HRM2)</name>
    <name type="common">Desulfobacterium autotrophicum</name>
    <dbReference type="NCBI Taxonomy" id="177437"/>
    <lineage>
        <taxon>Bacteria</taxon>
        <taxon>Pseudomonadati</taxon>
        <taxon>Thermodesulfobacteriota</taxon>
        <taxon>Desulfobacteria</taxon>
        <taxon>Desulfobacterales</taxon>
        <taxon>Desulfobacteraceae</taxon>
        <taxon>Desulforapulum</taxon>
    </lineage>
</organism>
<reference evidence="4 5" key="1">
    <citation type="journal article" date="2009" name="Environ. Microbiol.">
        <title>Genome sequence of Desulfobacterium autotrophicum HRM2, a marine sulfate reducer oxidizing organic carbon completely to carbon dioxide.</title>
        <authorList>
            <person name="Strittmatter A.W."/>
            <person name="Liesegang H."/>
            <person name="Rabus R."/>
            <person name="Decker I."/>
            <person name="Amann J."/>
            <person name="Andres S."/>
            <person name="Henne A."/>
            <person name="Fricke W.F."/>
            <person name="Martinez-Arias R."/>
            <person name="Bartels D."/>
            <person name="Goesmann A."/>
            <person name="Krause L."/>
            <person name="Puehler A."/>
            <person name="Klenk H.P."/>
            <person name="Richter M."/>
            <person name="Schuler M."/>
            <person name="Gloeckner F.O."/>
            <person name="Meyerdierks A."/>
            <person name="Gottschalk G."/>
            <person name="Amann R."/>
        </authorList>
    </citation>
    <scope>NUCLEOTIDE SEQUENCE [LARGE SCALE GENOMIC DNA]</scope>
    <source>
        <strain evidence="5">ATCC 43914 / DSM 3382 / HRM2</strain>
    </source>
</reference>
<sequence>MQIIRFKDPQGYVQTGCDFDGHTAAKLTGDLFDRPIATDTRAEVTQLLAPIDPRAIFCIGLNYKSHAAETGMELPQHPVVFMKNPASVTGPNSDIVIPGCCALEPEVDYEAELAVVIGHTAKNVTPEDALDHVLGYTCANDVSARRWQKHAGGGQWVRGKSFDTFCPLGPALFTKDEIPSPQNLGVTLELNSDTMQQGNTGDMIFSVARIISFLSQSTTLMPGTVILTGTPSGVGFARKPPIFLKPGDVVKTTIGSLGTLVNKVVAEK</sequence>
<dbReference type="STRING" id="177437.HRM2_37700"/>
<dbReference type="SUPFAM" id="SSF56529">
    <property type="entry name" value="FAH"/>
    <property type="match status" value="1"/>
</dbReference>
<evidence type="ECO:0000313" key="4">
    <source>
        <dbReference type="EMBL" id="ACN16828.1"/>
    </source>
</evidence>
<evidence type="ECO:0000256" key="1">
    <source>
        <dbReference type="ARBA" id="ARBA00010211"/>
    </source>
</evidence>
<dbReference type="OrthoDB" id="5197601at2"/>
<dbReference type="eggNOG" id="COG0179">
    <property type="taxonomic scope" value="Bacteria"/>
</dbReference>
<feature type="domain" description="Fumarylacetoacetase-like C-terminal" evidence="3">
    <location>
        <begin position="56"/>
        <end position="265"/>
    </location>
</feature>
<dbReference type="EMBL" id="CP001087">
    <property type="protein sequence ID" value="ACN16828.1"/>
    <property type="molecule type" value="Genomic_DNA"/>
</dbReference>
<dbReference type="InterPro" id="IPR036663">
    <property type="entry name" value="Fumarylacetoacetase_C_sf"/>
</dbReference>
<name>C0QAP5_DESAH</name>
<dbReference type="RefSeq" id="WP_015905574.1">
    <property type="nucleotide sequence ID" value="NC_012108.1"/>
</dbReference>
<dbReference type="Pfam" id="PF01557">
    <property type="entry name" value="FAA_hydrolase"/>
    <property type="match status" value="1"/>
</dbReference>
<accession>C0QAP5</accession>
<dbReference type="PANTHER" id="PTHR42796">
    <property type="entry name" value="FUMARYLACETOACETATE HYDROLASE DOMAIN-CONTAINING PROTEIN 2A-RELATED"/>
    <property type="match status" value="1"/>
</dbReference>
<comment type="similarity">
    <text evidence="1">Belongs to the FAH family.</text>
</comment>
<gene>
    <name evidence="4" type="primary">hpcE</name>
    <name evidence="4" type="ordered locus">HRM2_37700</name>
</gene>
<dbReference type="HOGENOM" id="CLU_028458_2_0_7"/>
<dbReference type="KEGG" id="dat:HRM2_37700"/>
<dbReference type="FunFam" id="3.90.850.10:FF:000002">
    <property type="entry name" value="2-hydroxyhepta-2,4-diene-1,7-dioate isomerase"/>
    <property type="match status" value="1"/>
</dbReference>
<proteinExistence type="inferred from homology"/>
<evidence type="ECO:0000259" key="3">
    <source>
        <dbReference type="Pfam" id="PF01557"/>
    </source>
</evidence>
<dbReference type="PANTHER" id="PTHR42796:SF4">
    <property type="entry name" value="FUMARYLACETOACETATE HYDROLASE DOMAIN-CONTAINING PROTEIN 2A"/>
    <property type="match status" value="1"/>
</dbReference>
<dbReference type="AlphaFoldDB" id="C0QAP5"/>
<dbReference type="Gene3D" id="3.90.850.10">
    <property type="entry name" value="Fumarylacetoacetase-like, C-terminal domain"/>
    <property type="match status" value="1"/>
</dbReference>
<dbReference type="InterPro" id="IPR011234">
    <property type="entry name" value="Fumarylacetoacetase-like_C"/>
</dbReference>
<protein>
    <submittedName>
        <fullName evidence="4">HpcE</fullName>
    </submittedName>
</protein>
<keyword evidence="2" id="KW-0479">Metal-binding</keyword>
<dbReference type="InterPro" id="IPR051121">
    <property type="entry name" value="FAH"/>
</dbReference>
<keyword evidence="5" id="KW-1185">Reference proteome</keyword>
<dbReference type="Proteomes" id="UP000000442">
    <property type="component" value="Chromosome"/>
</dbReference>
<dbReference type="GO" id="GO:0019752">
    <property type="term" value="P:carboxylic acid metabolic process"/>
    <property type="evidence" value="ECO:0007669"/>
    <property type="project" value="UniProtKB-ARBA"/>
</dbReference>
<dbReference type="GO" id="GO:0046872">
    <property type="term" value="F:metal ion binding"/>
    <property type="evidence" value="ECO:0007669"/>
    <property type="project" value="UniProtKB-KW"/>
</dbReference>